<evidence type="ECO:0000313" key="1">
    <source>
        <dbReference type="EMBL" id="KGN59450.1"/>
    </source>
</evidence>
<dbReference type="AlphaFoldDB" id="A0A0A0LBQ9"/>
<reference evidence="1 2" key="3">
    <citation type="journal article" date="2010" name="BMC Genomics">
        <title>Transcriptome sequencing and comparative analysis of cucumber flowers with different sex types.</title>
        <authorList>
            <person name="Guo S."/>
            <person name="Zheng Y."/>
            <person name="Joung J.G."/>
            <person name="Liu S."/>
            <person name="Zhang Z."/>
            <person name="Crasta O.R."/>
            <person name="Sobral B.W."/>
            <person name="Xu Y."/>
            <person name="Huang S."/>
            <person name="Fei Z."/>
        </authorList>
    </citation>
    <scope>NUCLEOTIDE SEQUENCE [LARGE SCALE GENOMIC DNA]</scope>
    <source>
        <strain evidence="2">cv. 9930</strain>
    </source>
</reference>
<evidence type="ECO:0000313" key="2">
    <source>
        <dbReference type="Proteomes" id="UP000029981"/>
    </source>
</evidence>
<dbReference type="Gramene" id="KGN59450">
    <property type="protein sequence ID" value="KGN59450"/>
    <property type="gene ID" value="Csa_3G821040"/>
</dbReference>
<reference evidence="1 2" key="1">
    <citation type="journal article" date="2009" name="Nat. Genet.">
        <title>The genome of the cucumber, Cucumis sativus L.</title>
        <authorList>
            <person name="Huang S."/>
            <person name="Li R."/>
            <person name="Zhang Z."/>
            <person name="Li L."/>
            <person name="Gu X."/>
            <person name="Fan W."/>
            <person name="Lucas W.J."/>
            <person name="Wang X."/>
            <person name="Xie B."/>
            <person name="Ni P."/>
            <person name="Ren Y."/>
            <person name="Zhu H."/>
            <person name="Li J."/>
            <person name="Lin K."/>
            <person name="Jin W."/>
            <person name="Fei Z."/>
            <person name="Li G."/>
            <person name="Staub J."/>
            <person name="Kilian A."/>
            <person name="van der Vossen E.A."/>
            <person name="Wu Y."/>
            <person name="Guo J."/>
            <person name="He J."/>
            <person name="Jia Z."/>
            <person name="Ren Y."/>
            <person name="Tian G."/>
            <person name="Lu Y."/>
            <person name="Ruan J."/>
            <person name="Qian W."/>
            <person name="Wang M."/>
            <person name="Huang Q."/>
            <person name="Li B."/>
            <person name="Xuan Z."/>
            <person name="Cao J."/>
            <person name="Asan"/>
            <person name="Wu Z."/>
            <person name="Zhang J."/>
            <person name="Cai Q."/>
            <person name="Bai Y."/>
            <person name="Zhao B."/>
            <person name="Han Y."/>
            <person name="Li Y."/>
            <person name="Li X."/>
            <person name="Wang S."/>
            <person name="Shi Q."/>
            <person name="Liu S."/>
            <person name="Cho W.K."/>
            <person name="Kim J.Y."/>
            <person name="Xu Y."/>
            <person name="Heller-Uszynska K."/>
            <person name="Miao H."/>
            <person name="Cheng Z."/>
            <person name="Zhang S."/>
            <person name="Wu J."/>
            <person name="Yang Y."/>
            <person name="Kang H."/>
            <person name="Li M."/>
            <person name="Liang H."/>
            <person name="Ren X."/>
            <person name="Shi Z."/>
            <person name="Wen M."/>
            <person name="Jian M."/>
            <person name="Yang H."/>
            <person name="Zhang G."/>
            <person name="Yang Z."/>
            <person name="Chen R."/>
            <person name="Liu S."/>
            <person name="Li J."/>
            <person name="Ma L."/>
            <person name="Liu H."/>
            <person name="Zhou Y."/>
            <person name="Zhao J."/>
            <person name="Fang X."/>
            <person name="Li G."/>
            <person name="Fang L."/>
            <person name="Li Y."/>
            <person name="Liu D."/>
            <person name="Zheng H."/>
            <person name="Zhang Y."/>
            <person name="Qin N."/>
            <person name="Li Z."/>
            <person name="Yang G."/>
            <person name="Yang S."/>
            <person name="Bolund L."/>
            <person name="Kristiansen K."/>
            <person name="Zheng H."/>
            <person name="Li S."/>
            <person name="Zhang X."/>
            <person name="Yang H."/>
            <person name="Wang J."/>
            <person name="Sun R."/>
            <person name="Zhang B."/>
            <person name="Jiang S."/>
            <person name="Wang J."/>
            <person name="Du Y."/>
            <person name="Li S."/>
        </authorList>
    </citation>
    <scope>NUCLEOTIDE SEQUENCE [LARGE SCALE GENOMIC DNA]</scope>
    <source>
        <strain evidence="2">cv. 9930</strain>
    </source>
</reference>
<gene>
    <name evidence="1" type="ORF">Csa_3G821040</name>
</gene>
<keyword evidence="2" id="KW-1185">Reference proteome</keyword>
<name>A0A0A0LBQ9_CUCSA</name>
<protein>
    <submittedName>
        <fullName evidence="1">Uncharacterized protein</fullName>
    </submittedName>
</protein>
<proteinExistence type="predicted"/>
<reference evidence="1 2" key="2">
    <citation type="journal article" date="2009" name="PLoS ONE">
        <title>An integrated genetic and cytogenetic map of the cucumber genome.</title>
        <authorList>
            <person name="Ren Y."/>
            <person name="Zhang Z."/>
            <person name="Liu J."/>
            <person name="Staub J.E."/>
            <person name="Han Y."/>
            <person name="Cheng Z."/>
            <person name="Li X."/>
            <person name="Lu J."/>
            <person name="Miao H."/>
            <person name="Kang H."/>
            <person name="Xie B."/>
            <person name="Gu X."/>
            <person name="Wang X."/>
            <person name="Du Y."/>
            <person name="Jin W."/>
            <person name="Huang S."/>
        </authorList>
    </citation>
    <scope>NUCLEOTIDE SEQUENCE [LARGE SCALE GENOMIC DNA]</scope>
    <source>
        <strain evidence="2">cv. 9930</strain>
    </source>
</reference>
<dbReference type="EMBL" id="CM002924">
    <property type="protein sequence ID" value="KGN59450.1"/>
    <property type="molecule type" value="Genomic_DNA"/>
</dbReference>
<dbReference type="Proteomes" id="UP000029981">
    <property type="component" value="Chromosome 3"/>
</dbReference>
<reference evidence="1 2" key="4">
    <citation type="journal article" date="2011" name="BMC Genomics">
        <title>RNA-Seq improves annotation of protein-coding genes in the cucumber genome.</title>
        <authorList>
            <person name="Li Z."/>
            <person name="Zhang Z."/>
            <person name="Yan P."/>
            <person name="Huang S."/>
            <person name="Fei Z."/>
            <person name="Lin K."/>
        </authorList>
    </citation>
    <scope>NUCLEOTIDE SEQUENCE [LARGE SCALE GENOMIC DNA]</scope>
    <source>
        <strain evidence="2">cv. 9930</strain>
    </source>
</reference>
<accession>A0A0A0LBQ9</accession>
<organism evidence="1 2">
    <name type="scientific">Cucumis sativus</name>
    <name type="common">Cucumber</name>
    <dbReference type="NCBI Taxonomy" id="3659"/>
    <lineage>
        <taxon>Eukaryota</taxon>
        <taxon>Viridiplantae</taxon>
        <taxon>Streptophyta</taxon>
        <taxon>Embryophyta</taxon>
        <taxon>Tracheophyta</taxon>
        <taxon>Spermatophyta</taxon>
        <taxon>Magnoliopsida</taxon>
        <taxon>eudicotyledons</taxon>
        <taxon>Gunneridae</taxon>
        <taxon>Pentapetalae</taxon>
        <taxon>rosids</taxon>
        <taxon>fabids</taxon>
        <taxon>Cucurbitales</taxon>
        <taxon>Cucurbitaceae</taxon>
        <taxon>Benincaseae</taxon>
        <taxon>Cucumis</taxon>
    </lineage>
</organism>
<sequence>MVQTIECGTLFQTFPLSSFLTTKRSFDDGFDVGGKRRGIYDSKFSDGFTSVDSFFASVATGGAAASSATVGDSRAAGFDIGCFVVLGFLFFSTDP</sequence>